<protein>
    <submittedName>
        <fullName evidence="2">Uncharacterized protein</fullName>
    </submittedName>
</protein>
<feature type="region of interest" description="Disordered" evidence="1">
    <location>
        <begin position="187"/>
        <end position="210"/>
    </location>
</feature>
<reference evidence="2 3" key="1">
    <citation type="submission" date="2020-02" db="EMBL/GenBank/DDBJ databases">
        <authorList>
            <person name="Ferguson B K."/>
        </authorList>
    </citation>
    <scope>NUCLEOTIDE SEQUENCE [LARGE SCALE GENOMIC DNA]</scope>
</reference>
<evidence type="ECO:0000313" key="3">
    <source>
        <dbReference type="Proteomes" id="UP000479000"/>
    </source>
</evidence>
<evidence type="ECO:0000313" key="2">
    <source>
        <dbReference type="EMBL" id="CAB0017400.1"/>
    </source>
</evidence>
<name>A0A6H5HRH7_9HEMI</name>
<gene>
    <name evidence="2" type="ORF">NTEN_LOCUS21416</name>
</gene>
<dbReference type="AlphaFoldDB" id="A0A6H5HRH7"/>
<organism evidence="2 3">
    <name type="scientific">Nesidiocoris tenuis</name>
    <dbReference type="NCBI Taxonomy" id="355587"/>
    <lineage>
        <taxon>Eukaryota</taxon>
        <taxon>Metazoa</taxon>
        <taxon>Ecdysozoa</taxon>
        <taxon>Arthropoda</taxon>
        <taxon>Hexapoda</taxon>
        <taxon>Insecta</taxon>
        <taxon>Pterygota</taxon>
        <taxon>Neoptera</taxon>
        <taxon>Paraneoptera</taxon>
        <taxon>Hemiptera</taxon>
        <taxon>Heteroptera</taxon>
        <taxon>Panheteroptera</taxon>
        <taxon>Cimicomorpha</taxon>
        <taxon>Miridae</taxon>
        <taxon>Dicyphina</taxon>
        <taxon>Nesidiocoris</taxon>
    </lineage>
</organism>
<dbReference type="EMBL" id="CADCXU010031375">
    <property type="protein sequence ID" value="CAB0017400.1"/>
    <property type="molecule type" value="Genomic_DNA"/>
</dbReference>
<accession>A0A6H5HRH7</accession>
<sequence>MSFPTLFGHELSTIPSEVCQHCNALNGCARIHHTKVKPLRTSSAIWRILCPDFNDRGKITRCTCTDLCNKERALTLETLETLVLGCGIGPWRETASCATEAALPRVHIRPPERRRNFKKFSIPTRRFASAKEMFGGIQRAQKIQNRFSRTPSNCQKRENAEIALRNSSQTDSKTKFSNFFGKTTLSYGKSSEKHGKNTQKILNPRHHLQN</sequence>
<keyword evidence="3" id="KW-1185">Reference proteome</keyword>
<dbReference type="Proteomes" id="UP000479000">
    <property type="component" value="Unassembled WGS sequence"/>
</dbReference>
<evidence type="ECO:0000256" key="1">
    <source>
        <dbReference type="SAM" id="MobiDB-lite"/>
    </source>
</evidence>
<proteinExistence type="predicted"/>